<sequence length="46" mass="5113">MKTASNGWRTPRVLEAKNIPESGAEIGSLLKTRNWQELAMLPAQAF</sequence>
<organism evidence="1 2">
    <name type="scientific">Methylophaga nitratireducenticrescens</name>
    <dbReference type="NCBI Taxonomy" id="754476"/>
    <lineage>
        <taxon>Bacteria</taxon>
        <taxon>Pseudomonadati</taxon>
        <taxon>Pseudomonadota</taxon>
        <taxon>Gammaproteobacteria</taxon>
        <taxon>Thiotrichales</taxon>
        <taxon>Piscirickettsiaceae</taxon>
        <taxon>Methylophaga</taxon>
    </lineage>
</organism>
<dbReference type="PATRIC" id="fig|754476.3.peg.349"/>
<reference evidence="1 2" key="1">
    <citation type="journal article" date="2012" name="J. Bacteriol.">
        <title>Complete genome sequences of Methylophaga sp. strain JAM1 and Methylophaga sp. strain JAM7.</title>
        <authorList>
            <person name="Villeneuve C."/>
            <person name="Martineau C."/>
            <person name="Mauffrey F."/>
            <person name="Villemur R."/>
        </authorList>
    </citation>
    <scope>NUCLEOTIDE SEQUENCE [LARGE SCALE GENOMIC DNA]</scope>
    <source>
        <strain evidence="1 2">JAM1</strain>
    </source>
</reference>
<dbReference type="HOGENOM" id="CLU_3185695_0_0_6"/>
<accession>I1XFP1</accession>
<dbReference type="AlphaFoldDB" id="I1XFP1"/>
<dbReference type="EMBL" id="CP003390">
    <property type="protein sequence ID" value="AFI83210.1"/>
    <property type="molecule type" value="Genomic_DNA"/>
</dbReference>
<gene>
    <name evidence="1" type="ordered locus">Q7A_353</name>
</gene>
<proteinExistence type="predicted"/>
<dbReference type="STRING" id="754476.Q7A_353"/>
<dbReference type="Proteomes" id="UP000009144">
    <property type="component" value="Chromosome"/>
</dbReference>
<evidence type="ECO:0000313" key="2">
    <source>
        <dbReference type="Proteomes" id="UP000009144"/>
    </source>
</evidence>
<name>I1XFP1_METNJ</name>
<keyword evidence="2" id="KW-1185">Reference proteome</keyword>
<reference evidence="1 2" key="2">
    <citation type="journal article" date="2013" name="Int. J. Syst. Evol. Microbiol.">
        <title>Methylophaga nitratireducenticrescens sp. nov. and Methylophaga frappieri sp. nov., isolated from the biofilm of the methanol-fed denitrification system treating the seawater at the Montreal Biodome.</title>
        <authorList>
            <person name="Villeneuve C."/>
            <person name="Martineau C."/>
            <person name="Mauffrey F."/>
            <person name="Villemur R."/>
        </authorList>
    </citation>
    <scope>NUCLEOTIDE SEQUENCE [LARGE SCALE GENOMIC DNA]</scope>
    <source>
        <strain evidence="1 2">JAM1</strain>
    </source>
</reference>
<evidence type="ECO:0000313" key="1">
    <source>
        <dbReference type="EMBL" id="AFI83210.1"/>
    </source>
</evidence>
<dbReference type="RefSeq" id="WP_014705585.1">
    <property type="nucleotide sequence ID" value="NC_017857.3"/>
</dbReference>
<protein>
    <submittedName>
        <fullName evidence="1">Uncharacterized protein</fullName>
    </submittedName>
</protein>